<keyword evidence="2" id="KW-1185">Reference proteome</keyword>
<organism evidence="1 2">
    <name type="scientific">Sesamum alatum</name>
    <dbReference type="NCBI Taxonomy" id="300844"/>
    <lineage>
        <taxon>Eukaryota</taxon>
        <taxon>Viridiplantae</taxon>
        <taxon>Streptophyta</taxon>
        <taxon>Embryophyta</taxon>
        <taxon>Tracheophyta</taxon>
        <taxon>Spermatophyta</taxon>
        <taxon>Magnoliopsida</taxon>
        <taxon>eudicotyledons</taxon>
        <taxon>Gunneridae</taxon>
        <taxon>Pentapetalae</taxon>
        <taxon>asterids</taxon>
        <taxon>lamiids</taxon>
        <taxon>Lamiales</taxon>
        <taxon>Pedaliaceae</taxon>
        <taxon>Sesamum</taxon>
    </lineage>
</organism>
<comment type="caution">
    <text evidence="1">The sequence shown here is derived from an EMBL/GenBank/DDBJ whole genome shotgun (WGS) entry which is preliminary data.</text>
</comment>
<reference evidence="1" key="1">
    <citation type="submission" date="2020-06" db="EMBL/GenBank/DDBJ databases">
        <authorList>
            <person name="Li T."/>
            <person name="Hu X."/>
            <person name="Zhang T."/>
            <person name="Song X."/>
            <person name="Zhang H."/>
            <person name="Dai N."/>
            <person name="Sheng W."/>
            <person name="Hou X."/>
            <person name="Wei L."/>
        </authorList>
    </citation>
    <scope>NUCLEOTIDE SEQUENCE</scope>
    <source>
        <strain evidence="1">3651</strain>
        <tissue evidence="1">Leaf</tissue>
    </source>
</reference>
<evidence type="ECO:0000313" key="1">
    <source>
        <dbReference type="EMBL" id="KAK4421732.1"/>
    </source>
</evidence>
<accession>A0AAE1Y1E9</accession>
<proteinExistence type="predicted"/>
<dbReference type="EMBL" id="JACGWO010000008">
    <property type="protein sequence ID" value="KAK4421732.1"/>
    <property type="molecule type" value="Genomic_DNA"/>
</dbReference>
<sequence length="188" mass="21354">MSTLSPDFKSVCPSGSLPLALKVVTLISDGSWNRDLILQEFSSIYVDCILQTPICSLATDELIWHNGHRGKFTVRRAHRLAVALSLKVSSLGVQLGLDRRRHWDLYGSQGFGPKFNSSPRDVVGMRCPLMLICRSMGFGWRINALTVARWRMAWDTSWFNALLRGLFGFSPASLGRLFPRLTRAWRRW</sequence>
<reference evidence="1" key="2">
    <citation type="journal article" date="2024" name="Plant">
        <title>Genomic evolution and insights into agronomic trait innovations of Sesamum species.</title>
        <authorList>
            <person name="Miao H."/>
            <person name="Wang L."/>
            <person name="Qu L."/>
            <person name="Liu H."/>
            <person name="Sun Y."/>
            <person name="Le M."/>
            <person name="Wang Q."/>
            <person name="Wei S."/>
            <person name="Zheng Y."/>
            <person name="Lin W."/>
            <person name="Duan Y."/>
            <person name="Cao H."/>
            <person name="Xiong S."/>
            <person name="Wang X."/>
            <person name="Wei L."/>
            <person name="Li C."/>
            <person name="Ma Q."/>
            <person name="Ju M."/>
            <person name="Zhao R."/>
            <person name="Li G."/>
            <person name="Mu C."/>
            <person name="Tian Q."/>
            <person name="Mei H."/>
            <person name="Zhang T."/>
            <person name="Gao T."/>
            <person name="Zhang H."/>
        </authorList>
    </citation>
    <scope>NUCLEOTIDE SEQUENCE</scope>
    <source>
        <strain evidence="1">3651</strain>
    </source>
</reference>
<dbReference type="AlphaFoldDB" id="A0AAE1Y1E9"/>
<dbReference type="Proteomes" id="UP001293254">
    <property type="component" value="Unassembled WGS sequence"/>
</dbReference>
<gene>
    <name evidence="1" type="ORF">Salat_2123800</name>
</gene>
<name>A0AAE1Y1E9_9LAMI</name>
<protein>
    <submittedName>
        <fullName evidence="1">Uncharacterized protein</fullName>
    </submittedName>
</protein>
<evidence type="ECO:0000313" key="2">
    <source>
        <dbReference type="Proteomes" id="UP001293254"/>
    </source>
</evidence>